<comment type="caution">
    <text evidence="2">The sequence shown here is derived from an EMBL/GenBank/DDBJ whole genome shotgun (WGS) entry which is preliminary data.</text>
</comment>
<protein>
    <submittedName>
        <fullName evidence="2">Uncharacterized protein</fullName>
    </submittedName>
</protein>
<feature type="region of interest" description="Disordered" evidence="1">
    <location>
        <begin position="25"/>
        <end position="45"/>
    </location>
</feature>
<evidence type="ECO:0000313" key="2">
    <source>
        <dbReference type="EMBL" id="EHY30252.1"/>
    </source>
</evidence>
<dbReference type="PATRIC" id="fig|762967.3.peg.1901"/>
<evidence type="ECO:0000256" key="1">
    <source>
        <dbReference type="SAM" id="MobiDB-lite"/>
    </source>
</evidence>
<evidence type="ECO:0000313" key="3">
    <source>
        <dbReference type="Proteomes" id="UP000004956"/>
    </source>
</evidence>
<proteinExistence type="predicted"/>
<sequence length="59" mass="6510">MFLSFRVFFFGASIGARPKPVKRSLAECRGGPSGIPSRVPSGGPKRRRRLIAKRLLLGR</sequence>
<name>H3KI09_9BURK</name>
<keyword evidence="3" id="KW-1185">Reference proteome</keyword>
<dbReference type="Proteomes" id="UP000004956">
    <property type="component" value="Unassembled WGS sequence"/>
</dbReference>
<accession>H3KI09</accession>
<reference evidence="2 3" key="1">
    <citation type="submission" date="2011-11" db="EMBL/GenBank/DDBJ databases">
        <authorList>
            <person name="Weinstock G."/>
            <person name="Sodergren E."/>
            <person name="Clifton S."/>
            <person name="Fulton L."/>
            <person name="Fulton B."/>
            <person name="Courtney L."/>
            <person name="Fronick C."/>
            <person name="Harrison M."/>
            <person name="Strong C."/>
            <person name="Farmer C."/>
            <person name="Delahaunty K."/>
            <person name="Markovic C."/>
            <person name="Hall O."/>
            <person name="Minx P."/>
            <person name="Tomlinson C."/>
            <person name="Mitreva M."/>
            <person name="Hou S."/>
            <person name="Chen J."/>
            <person name="Wollam A."/>
            <person name="Pepin K.H."/>
            <person name="Johnson M."/>
            <person name="Bhonagiri V."/>
            <person name="Zhang X."/>
            <person name="Suruliraj S."/>
            <person name="Warren W."/>
            <person name="Chinwalla A."/>
            <person name="Mardis E.R."/>
            <person name="Wilson R.K."/>
        </authorList>
    </citation>
    <scope>NUCLEOTIDE SEQUENCE [LARGE SCALE GENOMIC DNA]</scope>
    <source>
        <strain evidence="2 3">YIT 11816</strain>
    </source>
</reference>
<dbReference type="STRING" id="762967.HMPREF9440_02411"/>
<organism evidence="2 3">
    <name type="scientific">Sutterella parvirubra YIT 11816</name>
    <dbReference type="NCBI Taxonomy" id="762967"/>
    <lineage>
        <taxon>Bacteria</taxon>
        <taxon>Pseudomonadati</taxon>
        <taxon>Pseudomonadota</taxon>
        <taxon>Betaproteobacteria</taxon>
        <taxon>Burkholderiales</taxon>
        <taxon>Sutterellaceae</taxon>
        <taxon>Sutterella</taxon>
    </lineage>
</organism>
<dbReference type="EMBL" id="AFBQ01000369">
    <property type="protein sequence ID" value="EHY30252.1"/>
    <property type="molecule type" value="Genomic_DNA"/>
</dbReference>
<dbReference type="HOGENOM" id="CLU_2959166_0_0_4"/>
<gene>
    <name evidence="2" type="ORF">HMPREF9440_02411</name>
</gene>
<dbReference type="AlphaFoldDB" id="H3KI09"/>